<dbReference type="Pfam" id="PF05922">
    <property type="entry name" value="Inhibitor_I9"/>
    <property type="match status" value="1"/>
</dbReference>
<evidence type="ECO:0000256" key="3">
    <source>
        <dbReference type="ARBA" id="ARBA00022729"/>
    </source>
</evidence>
<keyword evidence="12" id="KW-1185">Reference proteome</keyword>
<keyword evidence="5 7" id="KW-0720">Serine protease</keyword>
<feature type="active site" description="Charge relay system" evidence="6 7">
    <location>
        <position position="524"/>
    </location>
</feature>
<feature type="active site" description="Charge relay system" evidence="6 7">
    <location>
        <position position="915"/>
    </location>
</feature>
<evidence type="ECO:0000256" key="5">
    <source>
        <dbReference type="ARBA" id="ARBA00022825"/>
    </source>
</evidence>
<dbReference type="Gene3D" id="2.60.40.2310">
    <property type="match status" value="2"/>
</dbReference>
<keyword evidence="4 7" id="KW-0378">Hydrolase</keyword>
<dbReference type="InterPro" id="IPR023828">
    <property type="entry name" value="Peptidase_S8_Ser-AS"/>
</dbReference>
<accession>A0AA39DHL1</accession>
<evidence type="ECO:0000256" key="2">
    <source>
        <dbReference type="ARBA" id="ARBA00022670"/>
    </source>
</evidence>
<dbReference type="GO" id="GO:0004252">
    <property type="term" value="F:serine-type endopeptidase activity"/>
    <property type="evidence" value="ECO:0007669"/>
    <property type="project" value="UniProtKB-UniRule"/>
</dbReference>
<dbReference type="Pfam" id="PF17766">
    <property type="entry name" value="fn3_6"/>
    <property type="match status" value="2"/>
</dbReference>
<evidence type="ECO:0000256" key="7">
    <source>
        <dbReference type="PROSITE-ProRule" id="PRU01240"/>
    </source>
</evidence>
<dbReference type="InterPro" id="IPR000209">
    <property type="entry name" value="Peptidase_S8/S53_dom"/>
</dbReference>
<dbReference type="SUPFAM" id="SSF52743">
    <property type="entry name" value="Subtilisin-like"/>
    <property type="match status" value="2"/>
</dbReference>
<dbReference type="AlphaFoldDB" id="A0AA39DHL1"/>
<dbReference type="InterPro" id="IPR037045">
    <property type="entry name" value="S8pro/Inhibitor_I9_sf"/>
</dbReference>
<dbReference type="PRINTS" id="PR00723">
    <property type="entry name" value="SUBTILISIN"/>
</dbReference>
<dbReference type="EMBL" id="JARBHA010000013">
    <property type="protein sequence ID" value="KAJ9684416.1"/>
    <property type="molecule type" value="Genomic_DNA"/>
</dbReference>
<dbReference type="InterPro" id="IPR015500">
    <property type="entry name" value="Peptidase_S8_subtilisin-rel"/>
</dbReference>
<proteinExistence type="inferred from homology"/>
<dbReference type="Pfam" id="PF00082">
    <property type="entry name" value="Peptidase_S8"/>
    <property type="match status" value="2"/>
</dbReference>
<dbReference type="CDD" id="cd04852">
    <property type="entry name" value="Peptidases_S8_3"/>
    <property type="match status" value="1"/>
</dbReference>
<organism evidence="11 12">
    <name type="scientific">Vitis rotundifolia</name>
    <name type="common">Muscadine grape</name>
    <dbReference type="NCBI Taxonomy" id="103349"/>
    <lineage>
        <taxon>Eukaryota</taxon>
        <taxon>Viridiplantae</taxon>
        <taxon>Streptophyta</taxon>
        <taxon>Embryophyta</taxon>
        <taxon>Tracheophyta</taxon>
        <taxon>Spermatophyta</taxon>
        <taxon>Magnoliopsida</taxon>
        <taxon>eudicotyledons</taxon>
        <taxon>Gunneridae</taxon>
        <taxon>Pentapetalae</taxon>
        <taxon>rosids</taxon>
        <taxon>Vitales</taxon>
        <taxon>Vitaceae</taxon>
        <taxon>Viteae</taxon>
        <taxon>Vitis</taxon>
    </lineage>
</organism>
<evidence type="ECO:0000256" key="4">
    <source>
        <dbReference type="ARBA" id="ARBA00022801"/>
    </source>
</evidence>
<comment type="similarity">
    <text evidence="1 7">Belongs to the peptidase S8 family.</text>
</comment>
<evidence type="ECO:0000259" key="10">
    <source>
        <dbReference type="Pfam" id="PF17766"/>
    </source>
</evidence>
<reference evidence="11 12" key="1">
    <citation type="journal article" date="2023" name="BMC Biotechnol.">
        <title>Vitis rotundifolia cv Carlos genome sequencing.</title>
        <authorList>
            <person name="Huff M."/>
            <person name="Hulse-Kemp A."/>
            <person name="Scheffler B."/>
            <person name="Youngblood R."/>
            <person name="Simpson S."/>
            <person name="Babiker E."/>
            <person name="Staton M."/>
        </authorList>
    </citation>
    <scope>NUCLEOTIDE SEQUENCE [LARGE SCALE GENOMIC DNA]</scope>
    <source>
        <tissue evidence="11">Leaf</tissue>
    </source>
</reference>
<gene>
    <name evidence="11" type="ORF">PVL29_016734</name>
</gene>
<dbReference type="Gene3D" id="3.50.30.30">
    <property type="match status" value="1"/>
</dbReference>
<dbReference type="InterPro" id="IPR045051">
    <property type="entry name" value="SBT"/>
</dbReference>
<feature type="domain" description="Subtilisin-like protease fibronectin type-III" evidence="10">
    <location>
        <begin position="1021"/>
        <end position="1117"/>
    </location>
</feature>
<evidence type="ECO:0000256" key="6">
    <source>
        <dbReference type="PIRSR" id="PIRSR615500-1"/>
    </source>
</evidence>
<feature type="domain" description="Subtilisin-like protease fibronectin type-III" evidence="10">
    <location>
        <begin position="279"/>
        <end position="379"/>
    </location>
</feature>
<feature type="domain" description="Inhibitor I9" evidence="9">
    <location>
        <begin position="420"/>
        <end position="491"/>
    </location>
</feature>
<dbReference type="PROSITE" id="PS00138">
    <property type="entry name" value="SUBTILASE_SER"/>
    <property type="match status" value="2"/>
</dbReference>
<comment type="caution">
    <text evidence="7">Lacks conserved residue(s) required for the propagation of feature annotation.</text>
</comment>
<dbReference type="PROSITE" id="PS51892">
    <property type="entry name" value="SUBTILASE"/>
    <property type="match status" value="2"/>
</dbReference>
<dbReference type="Proteomes" id="UP001168098">
    <property type="component" value="Unassembled WGS sequence"/>
</dbReference>
<keyword evidence="2 7" id="KW-0645">Protease</keyword>
<comment type="caution">
    <text evidence="11">The sequence shown here is derived from an EMBL/GenBank/DDBJ whole genome shotgun (WGS) entry which is preliminary data.</text>
</comment>
<feature type="domain" description="Peptidase S8/S53" evidence="8">
    <location>
        <begin position="516"/>
        <end position="966"/>
    </location>
</feature>
<dbReference type="CDD" id="cd02120">
    <property type="entry name" value="PA_subtilisin_like"/>
    <property type="match status" value="1"/>
</dbReference>
<dbReference type="FunFam" id="3.40.50.200:FF:000006">
    <property type="entry name" value="Subtilisin-like protease SBT1.5"/>
    <property type="match status" value="1"/>
</dbReference>
<keyword evidence="3" id="KW-0732">Signal</keyword>
<evidence type="ECO:0000313" key="11">
    <source>
        <dbReference type="EMBL" id="KAJ9684416.1"/>
    </source>
</evidence>
<evidence type="ECO:0000256" key="1">
    <source>
        <dbReference type="ARBA" id="ARBA00011073"/>
    </source>
</evidence>
<dbReference type="InterPro" id="IPR036852">
    <property type="entry name" value="Peptidase_S8/S53_dom_sf"/>
</dbReference>
<dbReference type="GO" id="GO:0006508">
    <property type="term" value="P:proteolysis"/>
    <property type="evidence" value="ECO:0007669"/>
    <property type="project" value="UniProtKB-KW"/>
</dbReference>
<dbReference type="Gene3D" id="3.30.70.80">
    <property type="entry name" value="Peptidase S8 propeptide/proteinase inhibitor I9"/>
    <property type="match status" value="1"/>
</dbReference>
<sequence length="1125" mass="118325">MDGVVSVFPNGKKKLLTTRSWDFIGFPLEANRTTTESDIIVGMLDTGIWPESASFSDEGFGPPPSKWKGTCQSSTNFTCNNKIIGAKSYRSDGLIPSVDFASPRDAEGHGTHTASTAAGNVVSGASLLGLGAGTPDIAAPGVDILAAWTEASSLTGVPGDTRVVPYNIISGTSMACPHASGAAAYVKSFHPTWSPAAIKSALMTTASRLSVETNTDLEFSYGAGQLNPLQAANPGLVYDAGEADYIKFLCGQGYNSTKLHLVTGENITCSAATNGTVWDLNYPSFAISTELGAGHGAGVNRTFTRTVTNVGSPVSTYKAIVVGPPEFIIKVEPGVLSFKSLGETQTFTVTVGVAALSNPVISGSLVWDDGVYKVRSPIVAYVFYLACTLLISCSGATDKDRKADNLSRMFFCICDHYCEYIVYMGDLPKGQVSVSSLHANILRQVTGSSASEYLLHSYKRSFNGFVAKLTEEESKKLSSMDGVVSVFPNGMKKLLTTRSWDFIGFPMEANITTTESDIIVGMLDTGIWPESASFSDEGFGPPPTKWKGTCQTSSNFTCNNKIIGARYYRSDGKVPPVDFASPRDSEGHGTHTASTAAGNVVSGASLLGLGAGTARGGAPSSRIAVYKICWAGGCPYADILAAFDDAIADGVDIISLSVGGSFPRDYFEDPIAIGAFHSMKNGILTSNAAGNSGPGLASITNFSPWSLSVAASVIDRKFLTALHLGNNLTYEGELPLNTFEMNGMVPLIYGGDAPNMSAGSDAYYSRYCYEGSLNKSLVTGKIVLCDQMSDGVGAMSAGAVGTVMPNDVYTDLSFAFPLPTSCLNSNYTTNVHEYINSTSTPTANIQKTTEAKNELAPYVVWFSSRGPNPITRDILSPDIAAPGVNILAAWTEASSLTGVPGDTRVVPYNIISGTSMACPHASGAAAYVKSFHPTWSPAAIKSALMTTASPMSAETNTDLEFAYGAGQLNPLQAANPGLVYDVGEADYVKFLCGQGYNDTKLQLVTGENITCSAATNGTVWDLNYPSFAVSTEHGAGVNRTFTRTVTNVGSPVSTYKAIVVGPPELSIQVEPGVLSFKSLGETQTFTVTVGVAALSNPVISGSLVWDDGVYKARSPIVAYVYDSSV</sequence>
<evidence type="ECO:0000259" key="9">
    <source>
        <dbReference type="Pfam" id="PF05922"/>
    </source>
</evidence>
<dbReference type="InterPro" id="IPR041469">
    <property type="entry name" value="Subtilisin-like_FN3"/>
</dbReference>
<dbReference type="InterPro" id="IPR034197">
    <property type="entry name" value="Peptidases_S8_3"/>
</dbReference>
<evidence type="ECO:0000313" key="12">
    <source>
        <dbReference type="Proteomes" id="UP001168098"/>
    </source>
</evidence>
<name>A0AA39DHL1_VITRO</name>
<feature type="active site" description="Charge relay system" evidence="6 7">
    <location>
        <position position="588"/>
    </location>
</feature>
<evidence type="ECO:0008006" key="13">
    <source>
        <dbReference type="Google" id="ProtNLM"/>
    </source>
</evidence>
<dbReference type="PANTHER" id="PTHR10795">
    <property type="entry name" value="PROPROTEIN CONVERTASE SUBTILISIN/KEXIN"/>
    <property type="match status" value="1"/>
</dbReference>
<dbReference type="Gene3D" id="3.40.50.200">
    <property type="entry name" value="Peptidase S8/S53 domain"/>
    <property type="match status" value="3"/>
</dbReference>
<evidence type="ECO:0000259" key="8">
    <source>
        <dbReference type="Pfam" id="PF00082"/>
    </source>
</evidence>
<protein>
    <recommendedName>
        <fullName evidence="13">Cucumisin</fullName>
    </recommendedName>
</protein>
<feature type="domain" description="Peptidase S8/S53" evidence="8">
    <location>
        <begin position="134"/>
        <end position="224"/>
    </location>
</feature>
<dbReference type="InterPro" id="IPR010259">
    <property type="entry name" value="S8pro/Inhibitor_I9"/>
</dbReference>